<comment type="caution">
    <text evidence="3">The sequence shown here is derived from an EMBL/GenBank/DDBJ whole genome shotgun (WGS) entry which is preliminary data.</text>
</comment>
<feature type="transmembrane region" description="Helical" evidence="2">
    <location>
        <begin position="111"/>
        <end position="133"/>
    </location>
</feature>
<dbReference type="Proteomes" id="UP000240542">
    <property type="component" value="Unassembled WGS sequence"/>
</dbReference>
<dbReference type="RefSeq" id="WP_146165539.1">
    <property type="nucleotide sequence ID" value="NZ_PYGA01000005.1"/>
</dbReference>
<dbReference type="EMBL" id="PYGA01000005">
    <property type="protein sequence ID" value="PSK98570.1"/>
    <property type="molecule type" value="Genomic_DNA"/>
</dbReference>
<evidence type="ECO:0000313" key="3">
    <source>
        <dbReference type="EMBL" id="PSK98570.1"/>
    </source>
</evidence>
<name>A0A2P8DMX9_9ACTN</name>
<protein>
    <submittedName>
        <fullName evidence="3">Uncharacterized protein</fullName>
    </submittedName>
</protein>
<reference evidence="3 4" key="1">
    <citation type="submission" date="2018-03" db="EMBL/GenBank/DDBJ databases">
        <title>Genomic Encyclopedia of Archaeal and Bacterial Type Strains, Phase II (KMG-II): from individual species to whole genera.</title>
        <authorList>
            <person name="Goeker M."/>
        </authorList>
    </citation>
    <scope>NUCLEOTIDE SEQUENCE [LARGE SCALE GENOMIC DNA]</scope>
    <source>
        <strain evidence="3 4">DSM 45312</strain>
    </source>
</reference>
<keyword evidence="4" id="KW-1185">Reference proteome</keyword>
<accession>A0A2P8DMX9</accession>
<gene>
    <name evidence="3" type="ORF">CLV63_105244</name>
</gene>
<feature type="compositionally biased region" description="Low complexity" evidence="1">
    <location>
        <begin position="177"/>
        <end position="197"/>
    </location>
</feature>
<feature type="transmembrane region" description="Helical" evidence="2">
    <location>
        <begin position="37"/>
        <end position="57"/>
    </location>
</feature>
<evidence type="ECO:0000313" key="4">
    <source>
        <dbReference type="Proteomes" id="UP000240542"/>
    </source>
</evidence>
<sequence length="197" mass="19620">MRTPAQGILWALRTAVLAVGCTGLAWGGHIAAGGDPGGAASGPALAAATLLTALPLARFTSEQRGFGEIFAVLAAAQVVLHLLFQAAAPATADHLAAMTGGPGSAQHGHALFGYSAGMLVAHLWAALLAAALLSRGEHALWTLLGLIDRAVPALLRAPGTVLTLGTAPRTPGPPAALPRTAAAGRPRTRAPPVRAAA</sequence>
<evidence type="ECO:0000256" key="1">
    <source>
        <dbReference type="SAM" id="MobiDB-lite"/>
    </source>
</evidence>
<keyword evidence="2" id="KW-1133">Transmembrane helix</keyword>
<organism evidence="3 4">
    <name type="scientific">Murinocardiopsis flavida</name>
    <dbReference type="NCBI Taxonomy" id="645275"/>
    <lineage>
        <taxon>Bacteria</taxon>
        <taxon>Bacillati</taxon>
        <taxon>Actinomycetota</taxon>
        <taxon>Actinomycetes</taxon>
        <taxon>Streptosporangiales</taxon>
        <taxon>Nocardiopsidaceae</taxon>
        <taxon>Murinocardiopsis</taxon>
    </lineage>
</organism>
<evidence type="ECO:0000256" key="2">
    <source>
        <dbReference type="SAM" id="Phobius"/>
    </source>
</evidence>
<keyword evidence="2" id="KW-0812">Transmembrane</keyword>
<dbReference type="AlphaFoldDB" id="A0A2P8DMX9"/>
<keyword evidence="2" id="KW-0472">Membrane</keyword>
<feature type="region of interest" description="Disordered" evidence="1">
    <location>
        <begin position="165"/>
        <end position="197"/>
    </location>
</feature>
<feature type="transmembrane region" description="Helical" evidence="2">
    <location>
        <begin position="69"/>
        <end position="91"/>
    </location>
</feature>
<proteinExistence type="predicted"/>